<dbReference type="InterPro" id="IPR039763">
    <property type="entry name" value="ARMT1"/>
</dbReference>
<protein>
    <submittedName>
        <fullName evidence="9">Damage-control phosphatase ARMT1 family protein</fullName>
    </submittedName>
</protein>
<evidence type="ECO:0000256" key="6">
    <source>
        <dbReference type="ARBA" id="ARBA00023211"/>
    </source>
</evidence>
<comment type="caution">
    <text evidence="9">The sequence shown here is derived from an EMBL/GenBank/DDBJ whole genome shotgun (WGS) entry which is preliminary data.</text>
</comment>
<dbReference type="PANTHER" id="PTHR12260:SF6">
    <property type="entry name" value="DAMAGE-CONTROL PHOSPHATASE ARMT1"/>
    <property type="match status" value="1"/>
</dbReference>
<evidence type="ECO:0000256" key="2">
    <source>
        <dbReference type="ARBA" id="ARBA00001936"/>
    </source>
</evidence>
<evidence type="ECO:0000256" key="5">
    <source>
        <dbReference type="ARBA" id="ARBA00022801"/>
    </source>
</evidence>
<dbReference type="InterPro" id="IPR036075">
    <property type="entry name" value="ARMT-1-like_metal-bd_sf"/>
</dbReference>
<comment type="similarity">
    <text evidence="3">Belongs to the damage-control phosphatase family. Sugar phosphate phosphatase III subfamily.</text>
</comment>
<keyword evidence="4" id="KW-0479">Metal-binding</keyword>
<evidence type="ECO:0000256" key="1">
    <source>
        <dbReference type="ARBA" id="ARBA00001326"/>
    </source>
</evidence>
<dbReference type="EMBL" id="JAMPKK010000045">
    <property type="protein sequence ID" value="MEP0866540.1"/>
    <property type="molecule type" value="Genomic_DNA"/>
</dbReference>
<dbReference type="SUPFAM" id="SSF111321">
    <property type="entry name" value="AF1104-like"/>
    <property type="match status" value="1"/>
</dbReference>
<dbReference type="Proteomes" id="UP001442494">
    <property type="component" value="Unassembled WGS sequence"/>
</dbReference>
<dbReference type="PANTHER" id="PTHR12260">
    <property type="entry name" value="DAMAGE-CONTROL PHOSPHATASE ARMT1"/>
    <property type="match status" value="1"/>
</dbReference>
<dbReference type="Gene3D" id="3.40.50.10880">
    <property type="entry name" value="Uncharacterised protein PF01937, DUF89, domain 3"/>
    <property type="match status" value="1"/>
</dbReference>
<sequence length="406" mass="46351">MQKPFQEPKLPLPPPLMMSESGSFAHYTLTSRLPAIARRVIAENDFTPEIVNNLETLIQELADGSVRSLTDDNSPDLTSWNTYLEPFVGKRWLDIPWFFAEAYFFRRILEATHYFLPDSSQSVDPYAVQKYRGLETANDSIKAISAKINHSEKDTTSLIALFYFVLWGNRADLSLWPVDAVDSNYNSLENHPEQTHVLVDDTAVISDKIAKFDKVRIDFIVDNAGLELVSDLCLADYLLDTNAAKIVYLHLKPYPTFVSDATIKDVRSTLKILATDENREVQHLSLRLQDYINCNRLCLVDDLFWTSPLVFWEMPESLQQDLAQSSLIFVKGDANYRRCLGDRQWDFTTSFADITYYFPAPFVALRTLKSEIVAGLQPSQLESVSRQDPQWLTNGQWGVIQIGNWG</sequence>
<dbReference type="InterPro" id="IPR002791">
    <property type="entry name" value="ARMT1-like_metal-bd"/>
</dbReference>
<evidence type="ECO:0000256" key="4">
    <source>
        <dbReference type="ARBA" id="ARBA00022723"/>
    </source>
</evidence>
<organism evidence="9 10">
    <name type="scientific">Funiculus sociatus GB2-A5</name>
    <dbReference type="NCBI Taxonomy" id="2933946"/>
    <lineage>
        <taxon>Bacteria</taxon>
        <taxon>Bacillati</taxon>
        <taxon>Cyanobacteriota</taxon>
        <taxon>Cyanophyceae</taxon>
        <taxon>Coleofasciculales</taxon>
        <taxon>Coleofasciculaceae</taxon>
        <taxon>Funiculus</taxon>
    </lineage>
</organism>
<reference evidence="9 10" key="1">
    <citation type="submission" date="2022-04" db="EMBL/GenBank/DDBJ databases">
        <title>Positive selection, recombination, and allopatry shape intraspecific diversity of widespread and dominant cyanobacteria.</title>
        <authorList>
            <person name="Wei J."/>
            <person name="Shu W."/>
            <person name="Hu C."/>
        </authorList>
    </citation>
    <scope>NUCLEOTIDE SEQUENCE [LARGE SCALE GENOMIC DNA]</scope>
    <source>
        <strain evidence="9 10">GB2-A5</strain>
    </source>
</reference>
<keyword evidence="5" id="KW-0378">Hydrolase</keyword>
<feature type="domain" description="Damage-control phosphatase ARMT1-like metal-binding" evidence="8">
    <location>
        <begin position="28"/>
        <end position="380"/>
    </location>
</feature>
<name>A0ABV0JTK2_9CYAN</name>
<evidence type="ECO:0000256" key="3">
    <source>
        <dbReference type="ARBA" id="ARBA00009519"/>
    </source>
</evidence>
<keyword evidence="10" id="KW-1185">Reference proteome</keyword>
<accession>A0ABV0JTK2</accession>
<gene>
    <name evidence="9" type="ORF">NDI37_18955</name>
</gene>
<evidence type="ECO:0000259" key="8">
    <source>
        <dbReference type="Pfam" id="PF01937"/>
    </source>
</evidence>
<keyword evidence="6" id="KW-0464">Manganese</keyword>
<comment type="cofactor">
    <cofactor evidence="2">
        <name>Mn(2+)</name>
        <dbReference type="ChEBI" id="CHEBI:29035"/>
    </cofactor>
</comment>
<evidence type="ECO:0000313" key="10">
    <source>
        <dbReference type="Proteomes" id="UP001442494"/>
    </source>
</evidence>
<comment type="catalytic activity">
    <reaction evidence="1">
        <text>beta-D-fructose 1-phosphate + H2O = D-fructose + phosphate</text>
        <dbReference type="Rhea" id="RHEA:35603"/>
        <dbReference type="ChEBI" id="CHEBI:15377"/>
        <dbReference type="ChEBI" id="CHEBI:37721"/>
        <dbReference type="ChEBI" id="CHEBI:43474"/>
        <dbReference type="ChEBI" id="CHEBI:138881"/>
    </reaction>
</comment>
<evidence type="ECO:0000256" key="7">
    <source>
        <dbReference type="ARBA" id="ARBA00048809"/>
    </source>
</evidence>
<comment type="catalytic activity">
    <reaction evidence="7">
        <text>beta-D-fructose 6-phosphate = dihydroxyacetone + D-glyceraldehyde 3-phosphate</text>
        <dbReference type="Rhea" id="RHEA:28002"/>
        <dbReference type="ChEBI" id="CHEBI:16016"/>
        <dbReference type="ChEBI" id="CHEBI:57634"/>
        <dbReference type="ChEBI" id="CHEBI:59776"/>
    </reaction>
</comment>
<dbReference type="Gene3D" id="1.20.930.60">
    <property type="match status" value="1"/>
</dbReference>
<dbReference type="RefSeq" id="WP_190422379.1">
    <property type="nucleotide sequence ID" value="NZ_JAMPKK010000045.1"/>
</dbReference>
<evidence type="ECO:0000313" key="9">
    <source>
        <dbReference type="EMBL" id="MEP0866540.1"/>
    </source>
</evidence>
<dbReference type="Pfam" id="PF01937">
    <property type="entry name" value="ARMT1-like_dom"/>
    <property type="match status" value="1"/>
</dbReference>
<proteinExistence type="inferred from homology"/>